<dbReference type="InterPro" id="IPR029039">
    <property type="entry name" value="Flavoprotein-like_sf"/>
</dbReference>
<comment type="caution">
    <text evidence="2">The sequence shown here is derived from an EMBL/GenBank/DDBJ whole genome shotgun (WGS) entry which is preliminary data.</text>
</comment>
<evidence type="ECO:0000313" key="2">
    <source>
        <dbReference type="EMBL" id="GAB10076.1"/>
    </source>
</evidence>
<dbReference type="GO" id="GO:0070819">
    <property type="term" value="F:menaquinone-dependent protoporphyrinogen oxidase activity"/>
    <property type="evidence" value="ECO:0007669"/>
    <property type="project" value="TreeGrafter"/>
</dbReference>
<organism evidence="2 3">
    <name type="scientific">Gordonia araii NBRC 100433</name>
    <dbReference type="NCBI Taxonomy" id="1073574"/>
    <lineage>
        <taxon>Bacteria</taxon>
        <taxon>Bacillati</taxon>
        <taxon>Actinomycetota</taxon>
        <taxon>Actinomycetes</taxon>
        <taxon>Mycobacteriales</taxon>
        <taxon>Gordoniaceae</taxon>
        <taxon>Gordonia</taxon>
    </lineage>
</organism>
<proteinExistence type="predicted"/>
<dbReference type="EMBL" id="BAEE01000051">
    <property type="protein sequence ID" value="GAB10076.1"/>
    <property type="molecule type" value="Genomic_DNA"/>
</dbReference>
<keyword evidence="3" id="KW-1185">Reference proteome</keyword>
<gene>
    <name evidence="2" type="ORF">GOARA_051_00200</name>
</gene>
<reference evidence="2 3" key="1">
    <citation type="submission" date="2011-11" db="EMBL/GenBank/DDBJ databases">
        <title>Whole genome shotgun sequence of Gordonia araii NBRC 100433.</title>
        <authorList>
            <person name="Yoshida Y."/>
            <person name="Hosoyama A."/>
            <person name="Tsuchikane K."/>
            <person name="Katsumata H."/>
            <person name="Yamazaki S."/>
            <person name="Fujita N."/>
        </authorList>
    </citation>
    <scope>NUCLEOTIDE SEQUENCE [LARGE SCALE GENOMIC DNA]</scope>
    <source>
        <strain evidence="2 3">NBRC 100433</strain>
    </source>
</reference>
<feature type="domain" description="Flavodoxin" evidence="1">
    <location>
        <begin position="6"/>
        <end position="68"/>
    </location>
</feature>
<dbReference type="AlphaFoldDB" id="G7H2K1"/>
<accession>G7H2K1</accession>
<dbReference type="RefSeq" id="WP_007322151.1">
    <property type="nucleotide sequence ID" value="NZ_BAEE01000051.1"/>
</dbReference>
<dbReference type="OrthoDB" id="4564047at2"/>
<evidence type="ECO:0000313" key="3">
    <source>
        <dbReference type="Proteomes" id="UP000035088"/>
    </source>
</evidence>
<dbReference type="Proteomes" id="UP000035088">
    <property type="component" value="Unassembled WGS sequence"/>
</dbReference>
<dbReference type="SUPFAM" id="SSF52218">
    <property type="entry name" value="Flavoproteins"/>
    <property type="match status" value="1"/>
</dbReference>
<dbReference type="GO" id="GO:0010181">
    <property type="term" value="F:FMN binding"/>
    <property type="evidence" value="ECO:0007669"/>
    <property type="project" value="TreeGrafter"/>
</dbReference>
<dbReference type="PANTHER" id="PTHR38030:SF2">
    <property type="entry name" value="PROTOPORPHYRINOGEN IX DEHYDROGENASE [QUINONE]"/>
    <property type="match status" value="1"/>
</dbReference>
<evidence type="ECO:0000259" key="1">
    <source>
        <dbReference type="Pfam" id="PF12724"/>
    </source>
</evidence>
<dbReference type="Pfam" id="PF12724">
    <property type="entry name" value="Flavodoxin_5"/>
    <property type="match status" value="1"/>
</dbReference>
<dbReference type="InterPro" id="IPR052200">
    <property type="entry name" value="Protoporphyrinogen_IX_DH"/>
</dbReference>
<dbReference type="PANTHER" id="PTHR38030">
    <property type="entry name" value="PROTOPORPHYRINOGEN IX DEHYDROGENASE [MENAQUINONE]"/>
    <property type="match status" value="1"/>
</dbReference>
<name>G7H2K1_9ACTN</name>
<dbReference type="GO" id="GO:0006783">
    <property type="term" value="P:heme biosynthetic process"/>
    <property type="evidence" value="ECO:0007669"/>
    <property type="project" value="TreeGrafter"/>
</dbReference>
<dbReference type="STRING" id="1073574.GOARA_051_00200"/>
<sequence>MNKALLICVSVSQGNTRRVAEAMAGALDAKVVEPEEVSADDLTAYDLVGFGSGIFYQRFHSRLRECVTSLPAGGMSGRAFVYGTSGFAPLTTKPLTRGLERAGFTVVGEFCCRGYDTSPPFGWFGGAKRGRPDETDLEAAQSFAQTLVR</sequence>
<protein>
    <recommendedName>
        <fullName evidence="1">Flavodoxin domain-containing protein</fullName>
    </recommendedName>
</protein>
<dbReference type="Gene3D" id="3.40.50.360">
    <property type="match status" value="1"/>
</dbReference>
<dbReference type="InterPro" id="IPR026816">
    <property type="entry name" value="Flavodoxin_dom"/>
</dbReference>